<keyword evidence="8 10" id="KW-0472">Membrane</keyword>
<evidence type="ECO:0000313" key="14">
    <source>
        <dbReference type="Proteomes" id="UP001566132"/>
    </source>
</evidence>
<keyword evidence="6" id="KW-0067">ATP-binding</keyword>
<feature type="compositionally biased region" description="Basic and acidic residues" evidence="9">
    <location>
        <begin position="684"/>
        <end position="700"/>
    </location>
</feature>
<organism evidence="13 14">
    <name type="scientific">Hypothenemus hampei</name>
    <name type="common">Coffee berry borer</name>
    <dbReference type="NCBI Taxonomy" id="57062"/>
    <lineage>
        <taxon>Eukaryota</taxon>
        <taxon>Metazoa</taxon>
        <taxon>Ecdysozoa</taxon>
        <taxon>Arthropoda</taxon>
        <taxon>Hexapoda</taxon>
        <taxon>Insecta</taxon>
        <taxon>Pterygota</taxon>
        <taxon>Neoptera</taxon>
        <taxon>Endopterygota</taxon>
        <taxon>Coleoptera</taxon>
        <taxon>Polyphaga</taxon>
        <taxon>Cucujiformia</taxon>
        <taxon>Curculionidae</taxon>
        <taxon>Scolytinae</taxon>
        <taxon>Hypothenemus</taxon>
    </lineage>
</organism>
<feature type="domain" description="ABC transmembrane type-1" evidence="12">
    <location>
        <begin position="725"/>
        <end position="1037"/>
    </location>
</feature>
<dbReference type="InterPro" id="IPR044746">
    <property type="entry name" value="ABCC_6TM_D1"/>
</dbReference>
<dbReference type="PANTHER" id="PTHR24223">
    <property type="entry name" value="ATP-BINDING CASSETTE SUB-FAMILY C"/>
    <property type="match status" value="1"/>
</dbReference>
<evidence type="ECO:0000259" key="12">
    <source>
        <dbReference type="PROSITE" id="PS50929"/>
    </source>
</evidence>
<proteinExistence type="inferred from homology"/>
<dbReference type="Pfam" id="PF00664">
    <property type="entry name" value="ABC_membrane"/>
    <property type="match status" value="2"/>
</dbReference>
<feature type="transmembrane region" description="Helical" evidence="10">
    <location>
        <begin position="711"/>
        <end position="734"/>
    </location>
</feature>
<keyword evidence="7 10" id="KW-1133">Transmembrane helix</keyword>
<dbReference type="PROSITE" id="PS50893">
    <property type="entry name" value="ABC_TRANSPORTER_2"/>
    <property type="match status" value="2"/>
</dbReference>
<feature type="region of interest" description="Disordered" evidence="9">
    <location>
        <begin position="678"/>
        <end position="700"/>
    </location>
</feature>
<feature type="transmembrane region" description="Helical" evidence="10">
    <location>
        <begin position="204"/>
        <end position="226"/>
    </location>
</feature>
<dbReference type="InterPro" id="IPR003593">
    <property type="entry name" value="AAA+_ATPase"/>
</dbReference>
<dbReference type="FunFam" id="3.40.50.300:FF:000163">
    <property type="entry name" value="Multidrug resistance-associated protein member 4"/>
    <property type="match status" value="1"/>
</dbReference>
<dbReference type="Proteomes" id="UP001566132">
    <property type="component" value="Unassembled WGS sequence"/>
</dbReference>
<dbReference type="InterPro" id="IPR050173">
    <property type="entry name" value="ABC_transporter_C-like"/>
</dbReference>
<evidence type="ECO:0000256" key="2">
    <source>
        <dbReference type="ARBA" id="ARBA00009726"/>
    </source>
</evidence>
<sequence>MDFTKETINPNPRDKSTPLSLLFFTYTYGMFKKGYTKVLAVEDLYNPIRSDRSMLLGDRLERVWKKISEQAKAKNKKPSLLWAISRTFWPEYTILGVILILMQTFSLLSPLMLGQLLSFFREDSNLTKTDALFYAGAISLCSFFTALLTNQYVMGAYHYGMKVRAAACALIYRKSLRLSKTALGETASGKIVNLLSSDVSRFDLVSVLVHHMWVSPLSTVIVVYFIWSEVGWAGIVGILAVLIVVPIQGYMGKLSAIYRKATALKTDERVRLMDEIVSGVQVIKMYAWEKPFAKLIHFARKAELKDITKSSHVRGVYMAFGLFTTRVALFGTLLTIALSNEPITASKVFVIMSYLNVISQTMSQMFVRGIAEISEVFVSIKRLEGFMLNDEFDNAQTRSISNKNPSINLEELTVKWNSRTTDNALENINLTIKHEQLLGIIGPVGSGKSSLLQTILGELELVSGKIKVNGRISYASQEPWVFAATLRQNILFGSDYDKKRYQDVVRACALEKDFEQFEHGDLSIVGDRGASLSGGQKARINLARAVYRDADIYLLDDPLSAVDIHVSKHLYDLCINGYLSNKTRILVTHQVHHLKNADHIIILNNGRIENEGTFRQLSQSDNLYAKLLTAEPETAEEEKPNISETLRRGRKLSMRSIKSFSSAMSELTIPEAILVEQEPDNEGEETRTKQEMNIKNHEEQSSKGKVKGNLLWKYLIAGENIILVLLVITLYLLAQGTVMGVDYFVSFWVKIENYKATSSLPIDIPEDYNRTNFTNAINEVQFEFYAITWDRTIFLKIYGALIISLFAFALARSVLFYKLCMINSQKLHDSIFYSVINAPMRFFDMNPSGRILNRFSKDVGSVDEMLPKAILDACQLILMALGSIVLITVVNPIFLIVVAIIGTISMAIRHVYLKSSKNIKRLEGLMRSPVFTHLNATLNGLTTIRAFGAEDILRDEFDKYQDGHTSAWFMFIAASSAFGLYMDLLCFVFTTLVTFSFLIVGSEGSADGGDVGLAITQAISLSMMVQWGLRQSAEVANQLLSVERVLEYKQLPAEEQPKIPRTPPRDWPENGEIEFVDMGLKYDESGALILKKLNLTIHPNEKVGIVGRTGAGKSSLIAALFRLAKVEGSIKIDSVDTKDILLMELRSKISIIPQDPVLFSGTLRYNLDPFEEYSDDVLYRAIEDVELKDPANIINRLENRVMDRGANYSVGQRQLICLARAIIRKNKILMLDEATANVDPQTDALIQKTIRKKFAKCTVLTVAHRLNTIMDSDKVLVMDSGTMVEFDHPHKLLQNPNGVFYHMVEEAGKGLSEQLRKIAKDTFHRQNSVPE</sequence>
<evidence type="ECO:0000256" key="8">
    <source>
        <dbReference type="ARBA" id="ARBA00023136"/>
    </source>
</evidence>
<feature type="domain" description="ABC transporter" evidence="11">
    <location>
        <begin position="407"/>
        <end position="630"/>
    </location>
</feature>
<evidence type="ECO:0000256" key="9">
    <source>
        <dbReference type="SAM" id="MobiDB-lite"/>
    </source>
</evidence>
<keyword evidence="14" id="KW-1185">Reference proteome</keyword>
<dbReference type="PROSITE" id="PS50929">
    <property type="entry name" value="ABC_TM1F"/>
    <property type="match status" value="2"/>
</dbReference>
<dbReference type="GO" id="GO:0016020">
    <property type="term" value="C:membrane"/>
    <property type="evidence" value="ECO:0007669"/>
    <property type="project" value="UniProtKB-SubCell"/>
</dbReference>
<keyword evidence="4 10" id="KW-0812">Transmembrane</keyword>
<dbReference type="InterPro" id="IPR017871">
    <property type="entry name" value="ABC_transporter-like_CS"/>
</dbReference>
<dbReference type="Pfam" id="PF00005">
    <property type="entry name" value="ABC_tran"/>
    <property type="match status" value="2"/>
</dbReference>
<feature type="transmembrane region" description="Helical" evidence="10">
    <location>
        <begin position="232"/>
        <end position="251"/>
    </location>
</feature>
<dbReference type="PANTHER" id="PTHR24223:SF456">
    <property type="entry name" value="MULTIDRUG RESISTANCE-ASSOCIATED PROTEIN LETHAL(2)03659"/>
    <property type="match status" value="1"/>
</dbReference>
<feature type="domain" description="ABC transporter" evidence="11">
    <location>
        <begin position="1073"/>
        <end position="1305"/>
    </location>
</feature>
<dbReference type="FunFam" id="1.20.1560.10:FF:000014">
    <property type="entry name" value="Multidrug resistance-associated protein member 4"/>
    <property type="match status" value="1"/>
</dbReference>
<keyword evidence="3" id="KW-0813">Transport</keyword>
<dbReference type="SUPFAM" id="SSF52540">
    <property type="entry name" value="P-loop containing nucleoside triphosphate hydrolases"/>
    <property type="match status" value="2"/>
</dbReference>
<evidence type="ECO:0000313" key="13">
    <source>
        <dbReference type="EMBL" id="KAL1501385.1"/>
    </source>
</evidence>
<evidence type="ECO:0000256" key="6">
    <source>
        <dbReference type="ARBA" id="ARBA00022840"/>
    </source>
</evidence>
<dbReference type="InterPro" id="IPR003439">
    <property type="entry name" value="ABC_transporter-like_ATP-bd"/>
</dbReference>
<evidence type="ECO:0000256" key="4">
    <source>
        <dbReference type="ARBA" id="ARBA00022692"/>
    </source>
</evidence>
<gene>
    <name evidence="13" type="ORF">ABEB36_006713</name>
</gene>
<dbReference type="CDD" id="cd03244">
    <property type="entry name" value="ABCC_MRP_domain2"/>
    <property type="match status" value="1"/>
</dbReference>
<name>A0ABD1ERJ0_HYPHA</name>
<feature type="transmembrane region" description="Helical" evidence="10">
    <location>
        <begin position="132"/>
        <end position="154"/>
    </location>
</feature>
<evidence type="ECO:0000256" key="3">
    <source>
        <dbReference type="ARBA" id="ARBA00022448"/>
    </source>
</evidence>
<dbReference type="GO" id="GO:0005524">
    <property type="term" value="F:ATP binding"/>
    <property type="evidence" value="ECO:0007669"/>
    <property type="project" value="UniProtKB-KW"/>
</dbReference>
<comment type="subcellular location">
    <subcellularLocation>
        <location evidence="1">Membrane</location>
        <topology evidence="1">Multi-pass membrane protein</topology>
    </subcellularLocation>
</comment>
<evidence type="ECO:0000259" key="11">
    <source>
        <dbReference type="PROSITE" id="PS50893"/>
    </source>
</evidence>
<dbReference type="InterPro" id="IPR027417">
    <property type="entry name" value="P-loop_NTPase"/>
</dbReference>
<evidence type="ECO:0000256" key="7">
    <source>
        <dbReference type="ARBA" id="ARBA00022989"/>
    </source>
</evidence>
<dbReference type="SMART" id="SM00382">
    <property type="entry name" value="AAA"/>
    <property type="match status" value="2"/>
</dbReference>
<evidence type="ECO:0000256" key="1">
    <source>
        <dbReference type="ARBA" id="ARBA00004141"/>
    </source>
</evidence>
<dbReference type="FunFam" id="1.20.1560.10:FF:000026">
    <property type="entry name" value="Multidrug resistance-associated protein lethal(2)03659"/>
    <property type="match status" value="1"/>
</dbReference>
<dbReference type="Gene3D" id="3.40.50.300">
    <property type="entry name" value="P-loop containing nucleotide triphosphate hydrolases"/>
    <property type="match status" value="2"/>
</dbReference>
<evidence type="ECO:0000256" key="5">
    <source>
        <dbReference type="ARBA" id="ARBA00022741"/>
    </source>
</evidence>
<accession>A0ABD1ERJ0</accession>
<feature type="transmembrane region" description="Helical" evidence="10">
    <location>
        <begin position="869"/>
        <end position="887"/>
    </location>
</feature>
<dbReference type="SUPFAM" id="SSF90123">
    <property type="entry name" value="ABC transporter transmembrane region"/>
    <property type="match status" value="2"/>
</dbReference>
<feature type="domain" description="ABC transmembrane type-1" evidence="12">
    <location>
        <begin position="94"/>
        <end position="366"/>
    </location>
</feature>
<feature type="transmembrane region" description="Helical" evidence="10">
    <location>
        <begin position="315"/>
        <end position="337"/>
    </location>
</feature>
<protein>
    <submittedName>
        <fullName evidence="13">Uncharacterized protein</fullName>
    </submittedName>
</protein>
<dbReference type="InterPro" id="IPR036640">
    <property type="entry name" value="ABC1_TM_sf"/>
</dbReference>
<feature type="transmembrane region" description="Helical" evidence="10">
    <location>
        <begin position="797"/>
        <end position="817"/>
    </location>
</feature>
<dbReference type="FunFam" id="3.40.50.300:FF:000482">
    <property type="entry name" value="Multidrug resistance-associated protein member 4"/>
    <property type="match status" value="1"/>
</dbReference>
<dbReference type="InterPro" id="IPR011527">
    <property type="entry name" value="ABC1_TM_dom"/>
</dbReference>
<dbReference type="CDD" id="cd03250">
    <property type="entry name" value="ABCC_MRP_domain1"/>
    <property type="match status" value="1"/>
</dbReference>
<dbReference type="EMBL" id="JBDJPC010000005">
    <property type="protein sequence ID" value="KAL1501385.1"/>
    <property type="molecule type" value="Genomic_DNA"/>
</dbReference>
<dbReference type="CDD" id="cd18579">
    <property type="entry name" value="ABC_6TM_ABCC_D1"/>
    <property type="match status" value="1"/>
</dbReference>
<feature type="transmembrane region" description="Helical" evidence="10">
    <location>
        <begin position="92"/>
        <end position="112"/>
    </location>
</feature>
<dbReference type="Gene3D" id="1.20.1560.10">
    <property type="entry name" value="ABC transporter type 1, transmembrane domain"/>
    <property type="match status" value="2"/>
</dbReference>
<comment type="caution">
    <text evidence="13">The sequence shown here is derived from an EMBL/GenBank/DDBJ whole genome shotgun (WGS) entry which is preliminary data.</text>
</comment>
<keyword evidence="5" id="KW-0547">Nucleotide-binding</keyword>
<dbReference type="PROSITE" id="PS00211">
    <property type="entry name" value="ABC_TRANSPORTER_1"/>
    <property type="match status" value="2"/>
</dbReference>
<evidence type="ECO:0000256" key="10">
    <source>
        <dbReference type="SAM" id="Phobius"/>
    </source>
</evidence>
<comment type="similarity">
    <text evidence="2">Belongs to the ABC transporter superfamily. ABCC family. Conjugate transporter (TC 3.A.1.208) subfamily.</text>
</comment>
<reference evidence="13 14" key="1">
    <citation type="submission" date="2024-05" db="EMBL/GenBank/DDBJ databases">
        <title>Genetic variation in Jamaican populations of the coffee berry borer (Hypothenemus hampei).</title>
        <authorList>
            <person name="Errbii M."/>
            <person name="Myrie A."/>
        </authorList>
    </citation>
    <scope>NUCLEOTIDE SEQUENCE [LARGE SCALE GENOMIC DNA]</scope>
    <source>
        <strain evidence="13">JA-Hopewell-2020-01-JO</strain>
        <tissue evidence="13">Whole body</tissue>
    </source>
</reference>
<feature type="transmembrane region" description="Helical" evidence="10">
    <location>
        <begin position="968"/>
        <end position="999"/>
    </location>
</feature>